<comment type="caution">
    <text evidence="2">The sequence shown here is derived from an EMBL/GenBank/DDBJ whole genome shotgun (WGS) entry which is preliminary data.</text>
</comment>
<dbReference type="InterPro" id="IPR036291">
    <property type="entry name" value="NAD(P)-bd_dom_sf"/>
</dbReference>
<dbReference type="Pfam" id="PF08240">
    <property type="entry name" value="ADH_N"/>
    <property type="match status" value="1"/>
</dbReference>
<dbReference type="CDD" id="cd05289">
    <property type="entry name" value="MDR_like_2"/>
    <property type="match status" value="1"/>
</dbReference>
<reference evidence="2" key="1">
    <citation type="submission" date="2020-11" db="EMBL/GenBank/DDBJ databases">
        <title>Chlorella ohadii genome sequencing and assembly.</title>
        <authorList>
            <person name="Murik O."/>
            <person name="Treves H."/>
            <person name="Kedem I."/>
            <person name="Shotland Y."/>
            <person name="Kaplan A."/>
        </authorList>
    </citation>
    <scope>NUCLEOTIDE SEQUENCE</scope>
    <source>
        <strain evidence="2">1</strain>
    </source>
</reference>
<dbReference type="InterPro" id="IPR020843">
    <property type="entry name" value="ER"/>
</dbReference>
<evidence type="ECO:0000259" key="1">
    <source>
        <dbReference type="SMART" id="SM00829"/>
    </source>
</evidence>
<evidence type="ECO:0000313" key="2">
    <source>
        <dbReference type="EMBL" id="KAI7837139.1"/>
    </source>
</evidence>
<sequence length="294" mass="31681">MRAAAFNFTGEPEVLQPCLWSKPAAAQGRVLVRVGTYWPLSYITRLPKVPGGDLAGVVEQAGPHSRFKQGDRVFALVQYRPFVHSGAYAEYASGLEHIQLPPGSRILIHGGSGAVGSVAIQFAKRVKRWYVTATCSPANAAYCRKLGADAVHDWRDAAALPKLYSRQPFDVVFDVVGGRTTRDSLAYLKRRGHLVHVLISEANAADLLWMYLKGLLGLGPRLSMISVHPNGRGLGAIARLLSAGTLRPPRISATFPLERASEAHAFLEGSRGPRPPGKVVLQVAHPVLASKAAS</sequence>
<name>A0AAD5GYG4_9CHLO</name>
<keyword evidence="3" id="KW-1185">Reference proteome</keyword>
<dbReference type="AlphaFoldDB" id="A0AAD5GYG4"/>
<dbReference type="Proteomes" id="UP001205105">
    <property type="component" value="Unassembled WGS sequence"/>
</dbReference>
<dbReference type="Gene3D" id="3.40.50.720">
    <property type="entry name" value="NAD(P)-binding Rossmann-like Domain"/>
    <property type="match status" value="1"/>
</dbReference>
<dbReference type="SUPFAM" id="SSF50129">
    <property type="entry name" value="GroES-like"/>
    <property type="match status" value="1"/>
</dbReference>
<feature type="domain" description="Enoyl reductase (ER)" evidence="1">
    <location>
        <begin position="10"/>
        <end position="281"/>
    </location>
</feature>
<proteinExistence type="predicted"/>
<dbReference type="GO" id="GO:0016491">
    <property type="term" value="F:oxidoreductase activity"/>
    <property type="evidence" value="ECO:0007669"/>
    <property type="project" value="InterPro"/>
</dbReference>
<dbReference type="PANTHER" id="PTHR11695:SF294">
    <property type="entry name" value="RETICULON-4-INTERACTING PROTEIN 1, MITOCHONDRIAL"/>
    <property type="match status" value="1"/>
</dbReference>
<dbReference type="Pfam" id="PF13602">
    <property type="entry name" value="ADH_zinc_N_2"/>
    <property type="match status" value="1"/>
</dbReference>
<organism evidence="2 3">
    <name type="scientific">Chlorella ohadii</name>
    <dbReference type="NCBI Taxonomy" id="2649997"/>
    <lineage>
        <taxon>Eukaryota</taxon>
        <taxon>Viridiplantae</taxon>
        <taxon>Chlorophyta</taxon>
        <taxon>core chlorophytes</taxon>
        <taxon>Trebouxiophyceae</taxon>
        <taxon>Chlorellales</taxon>
        <taxon>Chlorellaceae</taxon>
        <taxon>Chlorella clade</taxon>
        <taxon>Chlorella</taxon>
    </lineage>
</organism>
<dbReference type="InterPro" id="IPR013154">
    <property type="entry name" value="ADH-like_N"/>
</dbReference>
<dbReference type="InterPro" id="IPR011032">
    <property type="entry name" value="GroES-like_sf"/>
</dbReference>
<gene>
    <name evidence="2" type="ORF">COHA_009017</name>
</gene>
<dbReference type="EMBL" id="JADXDR010000162">
    <property type="protein sequence ID" value="KAI7837139.1"/>
    <property type="molecule type" value="Genomic_DNA"/>
</dbReference>
<protein>
    <recommendedName>
        <fullName evidence="1">Enoyl reductase (ER) domain-containing protein</fullName>
    </recommendedName>
</protein>
<accession>A0AAD5GYG4</accession>
<evidence type="ECO:0000313" key="3">
    <source>
        <dbReference type="Proteomes" id="UP001205105"/>
    </source>
</evidence>
<dbReference type="SMART" id="SM00829">
    <property type="entry name" value="PKS_ER"/>
    <property type="match status" value="1"/>
</dbReference>
<dbReference type="SUPFAM" id="SSF51735">
    <property type="entry name" value="NAD(P)-binding Rossmann-fold domains"/>
    <property type="match status" value="1"/>
</dbReference>
<dbReference type="InterPro" id="IPR050700">
    <property type="entry name" value="YIM1/Zinc_Alcohol_DH_Fams"/>
</dbReference>
<dbReference type="Gene3D" id="3.90.180.10">
    <property type="entry name" value="Medium-chain alcohol dehydrogenases, catalytic domain"/>
    <property type="match status" value="2"/>
</dbReference>
<dbReference type="PANTHER" id="PTHR11695">
    <property type="entry name" value="ALCOHOL DEHYDROGENASE RELATED"/>
    <property type="match status" value="1"/>
</dbReference>